<comment type="caution">
    <text evidence="1">The sequence shown here is derived from an EMBL/GenBank/DDBJ whole genome shotgun (WGS) entry which is preliminary data.</text>
</comment>
<sequence>MISKVKNNIIGNYIDKNFSPEEILEELKKIKLEGTITNLARFKKYVYINLELVWNKDENKWQRDNQINYLEFLGEEDDKEFQKYLTQATLNLSPNASETLLKDMKDILTNLKVITKDIARIATSIDALVGVINSKEDKK</sequence>
<accession>A0ABU4JWW1</accession>
<keyword evidence="2" id="KW-1185">Reference proteome</keyword>
<reference evidence="1 2" key="1">
    <citation type="submission" date="2023-04" db="EMBL/GenBank/DDBJ databases">
        <title>Clostridium tannerae sp. nov., isolated from the fecal material of an alpaca.</title>
        <authorList>
            <person name="Miller S."/>
            <person name="Hendry M."/>
            <person name="King J."/>
            <person name="Sankaranarayanan K."/>
            <person name="Lawson P.A."/>
        </authorList>
    </citation>
    <scope>NUCLEOTIDE SEQUENCE [LARGE SCALE GENOMIC DNA]</scope>
    <source>
        <strain evidence="1 2">A1-XYC3</strain>
    </source>
</reference>
<protein>
    <submittedName>
        <fullName evidence="1">Uncharacterized protein</fullName>
    </submittedName>
</protein>
<evidence type="ECO:0000313" key="1">
    <source>
        <dbReference type="EMBL" id="MDW8802644.1"/>
    </source>
</evidence>
<gene>
    <name evidence="1" type="ORF">P8V03_15965</name>
</gene>
<organism evidence="1 2">
    <name type="scientific">Clostridium tanneri</name>
    <dbReference type="NCBI Taxonomy" id="3037988"/>
    <lineage>
        <taxon>Bacteria</taxon>
        <taxon>Bacillati</taxon>
        <taxon>Bacillota</taxon>
        <taxon>Clostridia</taxon>
        <taxon>Eubacteriales</taxon>
        <taxon>Clostridiaceae</taxon>
        <taxon>Clostridium</taxon>
    </lineage>
</organism>
<dbReference type="EMBL" id="JARUJP010000024">
    <property type="protein sequence ID" value="MDW8802644.1"/>
    <property type="molecule type" value="Genomic_DNA"/>
</dbReference>
<dbReference type="RefSeq" id="WP_318798943.1">
    <property type="nucleotide sequence ID" value="NZ_JARUJP010000024.1"/>
</dbReference>
<evidence type="ECO:0000313" key="2">
    <source>
        <dbReference type="Proteomes" id="UP001281656"/>
    </source>
</evidence>
<proteinExistence type="predicted"/>
<name>A0ABU4JWW1_9CLOT</name>
<dbReference type="Proteomes" id="UP001281656">
    <property type="component" value="Unassembled WGS sequence"/>
</dbReference>